<proteinExistence type="predicted"/>
<dbReference type="Proteomes" id="UP000006729">
    <property type="component" value="Chromosome 1"/>
</dbReference>
<evidence type="ECO:0000313" key="2">
    <source>
        <dbReference type="EMBL" id="PNT52522.1"/>
    </source>
</evidence>
<gene>
    <name evidence="2" type="ORF">POPTR_001G036200</name>
</gene>
<keyword evidence="1" id="KW-1133">Transmembrane helix</keyword>
<accession>A0A2K2BRY5</accession>
<reference evidence="2 3" key="1">
    <citation type="journal article" date="2006" name="Science">
        <title>The genome of black cottonwood, Populus trichocarpa (Torr. &amp; Gray).</title>
        <authorList>
            <person name="Tuskan G.A."/>
            <person name="Difazio S."/>
            <person name="Jansson S."/>
            <person name="Bohlmann J."/>
            <person name="Grigoriev I."/>
            <person name="Hellsten U."/>
            <person name="Putnam N."/>
            <person name="Ralph S."/>
            <person name="Rombauts S."/>
            <person name="Salamov A."/>
            <person name="Schein J."/>
            <person name="Sterck L."/>
            <person name="Aerts A."/>
            <person name="Bhalerao R.R."/>
            <person name="Bhalerao R.P."/>
            <person name="Blaudez D."/>
            <person name="Boerjan W."/>
            <person name="Brun A."/>
            <person name="Brunner A."/>
            <person name="Busov V."/>
            <person name="Campbell M."/>
            <person name="Carlson J."/>
            <person name="Chalot M."/>
            <person name="Chapman J."/>
            <person name="Chen G.L."/>
            <person name="Cooper D."/>
            <person name="Coutinho P.M."/>
            <person name="Couturier J."/>
            <person name="Covert S."/>
            <person name="Cronk Q."/>
            <person name="Cunningham R."/>
            <person name="Davis J."/>
            <person name="Degroeve S."/>
            <person name="Dejardin A."/>
            <person name="Depamphilis C."/>
            <person name="Detter J."/>
            <person name="Dirks B."/>
            <person name="Dubchak I."/>
            <person name="Duplessis S."/>
            <person name="Ehlting J."/>
            <person name="Ellis B."/>
            <person name="Gendler K."/>
            <person name="Goodstein D."/>
            <person name="Gribskov M."/>
            <person name="Grimwood J."/>
            <person name="Groover A."/>
            <person name="Gunter L."/>
            <person name="Hamberger B."/>
            <person name="Heinze B."/>
            <person name="Helariutta Y."/>
            <person name="Henrissat B."/>
            <person name="Holligan D."/>
            <person name="Holt R."/>
            <person name="Huang W."/>
            <person name="Islam-Faridi N."/>
            <person name="Jones S."/>
            <person name="Jones-Rhoades M."/>
            <person name="Jorgensen R."/>
            <person name="Joshi C."/>
            <person name="Kangasjarvi J."/>
            <person name="Karlsson J."/>
            <person name="Kelleher C."/>
            <person name="Kirkpatrick R."/>
            <person name="Kirst M."/>
            <person name="Kohler A."/>
            <person name="Kalluri U."/>
            <person name="Larimer F."/>
            <person name="Leebens-Mack J."/>
            <person name="Leple J.C."/>
            <person name="Locascio P."/>
            <person name="Lou Y."/>
            <person name="Lucas S."/>
            <person name="Martin F."/>
            <person name="Montanini B."/>
            <person name="Napoli C."/>
            <person name="Nelson D.R."/>
            <person name="Nelson C."/>
            <person name="Nieminen K."/>
            <person name="Nilsson O."/>
            <person name="Pereda V."/>
            <person name="Peter G."/>
            <person name="Philippe R."/>
            <person name="Pilate G."/>
            <person name="Poliakov A."/>
            <person name="Razumovskaya J."/>
            <person name="Richardson P."/>
            <person name="Rinaldi C."/>
            <person name="Ritland K."/>
            <person name="Rouze P."/>
            <person name="Ryaboy D."/>
            <person name="Schmutz J."/>
            <person name="Schrader J."/>
            <person name="Segerman B."/>
            <person name="Shin H."/>
            <person name="Siddiqui A."/>
            <person name="Sterky F."/>
            <person name="Terry A."/>
            <person name="Tsai C.J."/>
            <person name="Uberbacher E."/>
            <person name="Unneberg P."/>
            <person name="Vahala J."/>
            <person name="Wall K."/>
            <person name="Wessler S."/>
            <person name="Yang G."/>
            <person name="Yin T."/>
            <person name="Douglas C."/>
            <person name="Marra M."/>
            <person name="Sandberg G."/>
            <person name="Van de Peer Y."/>
            <person name="Rokhsar D."/>
        </authorList>
    </citation>
    <scope>NUCLEOTIDE SEQUENCE [LARGE SCALE GENOMIC DNA]</scope>
    <source>
        <strain evidence="3">cv. Nisqually</strain>
    </source>
</reference>
<feature type="transmembrane region" description="Helical" evidence="1">
    <location>
        <begin position="60"/>
        <end position="82"/>
    </location>
</feature>
<protein>
    <submittedName>
        <fullName evidence="2">Uncharacterized protein</fullName>
    </submittedName>
</protein>
<sequence>MYMQNQLVALPLLTRCNDNFFAPKLANFQQNHLVALRHQVAAAKDNFAPKMGKQFKIKQLFCFHVFNTRYIFLEPIWLFLYSWGMLGVWMIPMQVFRCCILFFSFLNFGVYLLWEY</sequence>
<dbReference type="InParanoid" id="A0A2K2BRY5"/>
<name>A0A2K2BRY5_POPTR</name>
<feature type="transmembrane region" description="Helical" evidence="1">
    <location>
        <begin position="94"/>
        <end position="114"/>
    </location>
</feature>
<dbReference type="AlphaFoldDB" id="A0A2K2BRY5"/>
<evidence type="ECO:0000313" key="3">
    <source>
        <dbReference type="Proteomes" id="UP000006729"/>
    </source>
</evidence>
<organism evidence="2 3">
    <name type="scientific">Populus trichocarpa</name>
    <name type="common">Western balsam poplar</name>
    <name type="synonym">Populus balsamifera subsp. trichocarpa</name>
    <dbReference type="NCBI Taxonomy" id="3694"/>
    <lineage>
        <taxon>Eukaryota</taxon>
        <taxon>Viridiplantae</taxon>
        <taxon>Streptophyta</taxon>
        <taxon>Embryophyta</taxon>
        <taxon>Tracheophyta</taxon>
        <taxon>Spermatophyta</taxon>
        <taxon>Magnoliopsida</taxon>
        <taxon>eudicotyledons</taxon>
        <taxon>Gunneridae</taxon>
        <taxon>Pentapetalae</taxon>
        <taxon>rosids</taxon>
        <taxon>fabids</taxon>
        <taxon>Malpighiales</taxon>
        <taxon>Salicaceae</taxon>
        <taxon>Saliceae</taxon>
        <taxon>Populus</taxon>
    </lineage>
</organism>
<keyword evidence="3" id="KW-1185">Reference proteome</keyword>
<evidence type="ECO:0000256" key="1">
    <source>
        <dbReference type="SAM" id="Phobius"/>
    </source>
</evidence>
<dbReference type="EMBL" id="CM009290">
    <property type="protein sequence ID" value="PNT52522.1"/>
    <property type="molecule type" value="Genomic_DNA"/>
</dbReference>
<keyword evidence="1" id="KW-0472">Membrane</keyword>
<keyword evidence="1" id="KW-0812">Transmembrane</keyword>